<dbReference type="PANTHER" id="PTHR40459">
    <property type="entry name" value="CONSERVED HYPOTHETICAL ALANINE AND LEUCINE RICH PROTEIN"/>
    <property type="match status" value="1"/>
</dbReference>
<evidence type="ECO:0000313" key="3">
    <source>
        <dbReference type="EMBL" id="MBT2160772.1"/>
    </source>
</evidence>
<organism evidence="3 4">
    <name type="scientific">Zobellia barbeyronii</name>
    <dbReference type="NCBI Taxonomy" id="2748009"/>
    <lineage>
        <taxon>Bacteria</taxon>
        <taxon>Pseudomonadati</taxon>
        <taxon>Bacteroidota</taxon>
        <taxon>Flavobacteriia</taxon>
        <taxon>Flavobacteriales</taxon>
        <taxon>Flavobacteriaceae</taxon>
        <taxon>Zobellia</taxon>
    </lineage>
</organism>
<accession>A0ABS5WBJ6</accession>
<feature type="domain" description="DUF2520" evidence="2">
    <location>
        <begin position="122"/>
        <end position="246"/>
    </location>
</feature>
<dbReference type="Pfam" id="PF10728">
    <property type="entry name" value="DUF2520"/>
    <property type="match status" value="1"/>
</dbReference>
<dbReference type="InterPro" id="IPR018931">
    <property type="entry name" value="DUF2520"/>
</dbReference>
<evidence type="ECO:0000259" key="1">
    <source>
        <dbReference type="Pfam" id="PF03807"/>
    </source>
</evidence>
<dbReference type="PANTHER" id="PTHR40459:SF1">
    <property type="entry name" value="CONSERVED HYPOTHETICAL ALANINE AND LEUCINE RICH PROTEIN"/>
    <property type="match status" value="1"/>
</dbReference>
<comment type="caution">
    <text evidence="3">The sequence shown here is derived from an EMBL/GenBank/DDBJ whole genome shotgun (WGS) entry which is preliminary data.</text>
</comment>
<dbReference type="RefSeq" id="WP_214610979.1">
    <property type="nucleotide sequence ID" value="NZ_JACATN010000002.1"/>
</dbReference>
<dbReference type="Gene3D" id="1.10.1040.20">
    <property type="entry name" value="ProC-like, C-terminal domain"/>
    <property type="match status" value="1"/>
</dbReference>
<dbReference type="Pfam" id="PF03807">
    <property type="entry name" value="F420_oxidored"/>
    <property type="match status" value="1"/>
</dbReference>
<protein>
    <submittedName>
        <fullName evidence="3">DUF2520 domain-containing protein</fullName>
    </submittedName>
</protein>
<dbReference type="EMBL" id="JACATN010000002">
    <property type="protein sequence ID" value="MBT2160772.1"/>
    <property type="molecule type" value="Genomic_DNA"/>
</dbReference>
<proteinExistence type="predicted"/>
<dbReference type="Gene3D" id="3.40.50.720">
    <property type="entry name" value="NAD(P)-binding Rossmann-like Domain"/>
    <property type="match status" value="1"/>
</dbReference>
<dbReference type="SUPFAM" id="SSF48179">
    <property type="entry name" value="6-phosphogluconate dehydrogenase C-terminal domain-like"/>
    <property type="match status" value="1"/>
</dbReference>
<reference evidence="3 4" key="1">
    <citation type="submission" date="2020-06" db="EMBL/GenBank/DDBJ databases">
        <authorList>
            <person name="Isaeva M.P."/>
            <person name="Chernysheva N.Y."/>
        </authorList>
    </citation>
    <scope>NUCLEOTIDE SEQUENCE [LARGE SCALE GENOMIC DNA]</scope>
    <source>
        <strain evidence="3 4">KMM 6746</strain>
    </source>
</reference>
<evidence type="ECO:0000313" key="4">
    <source>
        <dbReference type="Proteomes" id="UP000740413"/>
    </source>
</evidence>
<name>A0ABS5WBJ6_9FLAO</name>
<sequence length="254" mass="28736">MIKVSILGTGNVATHLFKAFSKSDEIEIVQVIGRNKKALLALAPEEKITSDFSNLNESDIYIIALSDNSIKTVSELLTHKNKLIVHTSGSTPMNELSRHERHGVFYPLQTFSKSNELDFKKVPICLEAENKEDLVLLKKLANLVSENVYEIHTEQRKSLHLAAVFVNNFTNHLYHMGSEICKENNVRFEILSPLIQETARKIETLSPYEAQTGPARRNDSKTIANQLEQIKKQELKAVYELLSKSIQATYGKEL</sequence>
<dbReference type="InterPro" id="IPR037108">
    <property type="entry name" value="TM1727-like_C_sf"/>
</dbReference>
<keyword evidence="4" id="KW-1185">Reference proteome</keyword>
<dbReference type="InterPro" id="IPR036291">
    <property type="entry name" value="NAD(P)-bd_dom_sf"/>
</dbReference>
<feature type="domain" description="Pyrroline-5-carboxylate reductase catalytic N-terminal" evidence="1">
    <location>
        <begin position="3"/>
        <end position="87"/>
    </location>
</feature>
<dbReference type="Proteomes" id="UP000740413">
    <property type="component" value="Unassembled WGS sequence"/>
</dbReference>
<dbReference type="SUPFAM" id="SSF51735">
    <property type="entry name" value="NAD(P)-binding Rossmann-fold domains"/>
    <property type="match status" value="1"/>
</dbReference>
<evidence type="ECO:0000259" key="2">
    <source>
        <dbReference type="Pfam" id="PF10728"/>
    </source>
</evidence>
<reference evidence="4" key="2">
    <citation type="submission" date="2023-07" db="EMBL/GenBank/DDBJ databases">
        <title>Zobellia barbeyronii sp. nov., a new marine flavobacterium, isolated from green and red algae.</title>
        <authorList>
            <person name="Nedashkovskaya O.I."/>
            <person name="Otstavnykh N."/>
            <person name="Zhukova N."/>
            <person name="Guzev K."/>
            <person name="Chausova V."/>
            <person name="Tekutyeva L."/>
            <person name="Mikhailov V."/>
            <person name="Isaeva M."/>
        </authorList>
    </citation>
    <scope>NUCLEOTIDE SEQUENCE [LARGE SCALE GENOMIC DNA]</scope>
    <source>
        <strain evidence="4">KMM 6746</strain>
    </source>
</reference>
<dbReference type="InterPro" id="IPR028939">
    <property type="entry name" value="P5C_Rdtase_cat_N"/>
</dbReference>
<gene>
    <name evidence="3" type="ORF">HW347_05810</name>
</gene>
<dbReference type="InterPro" id="IPR008927">
    <property type="entry name" value="6-PGluconate_DH-like_C_sf"/>
</dbReference>